<dbReference type="KEGG" id="smo:SELMODRAFT_106523"/>
<accession>D8R0U3</accession>
<dbReference type="EMBL" id="GL377570">
    <property type="protein sequence ID" value="EFJ34142.1"/>
    <property type="molecule type" value="Genomic_DNA"/>
</dbReference>
<evidence type="ECO:0000313" key="5">
    <source>
        <dbReference type="Proteomes" id="UP000001514"/>
    </source>
</evidence>
<reference evidence="4 5" key="1">
    <citation type="journal article" date="2011" name="Science">
        <title>The Selaginella genome identifies genetic changes associated with the evolution of vascular plants.</title>
        <authorList>
            <person name="Banks J.A."/>
            <person name="Nishiyama T."/>
            <person name="Hasebe M."/>
            <person name="Bowman J.L."/>
            <person name="Gribskov M."/>
            <person name="dePamphilis C."/>
            <person name="Albert V.A."/>
            <person name="Aono N."/>
            <person name="Aoyama T."/>
            <person name="Ambrose B.A."/>
            <person name="Ashton N.W."/>
            <person name="Axtell M.J."/>
            <person name="Barker E."/>
            <person name="Barker M.S."/>
            <person name="Bennetzen J.L."/>
            <person name="Bonawitz N.D."/>
            <person name="Chapple C."/>
            <person name="Cheng C."/>
            <person name="Correa L.G."/>
            <person name="Dacre M."/>
            <person name="DeBarry J."/>
            <person name="Dreyer I."/>
            <person name="Elias M."/>
            <person name="Engstrom E.M."/>
            <person name="Estelle M."/>
            <person name="Feng L."/>
            <person name="Finet C."/>
            <person name="Floyd S.K."/>
            <person name="Frommer W.B."/>
            <person name="Fujita T."/>
            <person name="Gramzow L."/>
            <person name="Gutensohn M."/>
            <person name="Harholt J."/>
            <person name="Hattori M."/>
            <person name="Heyl A."/>
            <person name="Hirai T."/>
            <person name="Hiwatashi Y."/>
            <person name="Ishikawa M."/>
            <person name="Iwata M."/>
            <person name="Karol K.G."/>
            <person name="Koehler B."/>
            <person name="Kolukisaoglu U."/>
            <person name="Kubo M."/>
            <person name="Kurata T."/>
            <person name="Lalonde S."/>
            <person name="Li K."/>
            <person name="Li Y."/>
            <person name="Litt A."/>
            <person name="Lyons E."/>
            <person name="Manning G."/>
            <person name="Maruyama T."/>
            <person name="Michael T.P."/>
            <person name="Mikami K."/>
            <person name="Miyazaki S."/>
            <person name="Morinaga S."/>
            <person name="Murata T."/>
            <person name="Mueller-Roeber B."/>
            <person name="Nelson D.R."/>
            <person name="Obara M."/>
            <person name="Oguri Y."/>
            <person name="Olmstead R.G."/>
            <person name="Onodera N."/>
            <person name="Petersen B.L."/>
            <person name="Pils B."/>
            <person name="Prigge M."/>
            <person name="Rensing S.A."/>
            <person name="Riano-Pachon D.M."/>
            <person name="Roberts A.W."/>
            <person name="Sato Y."/>
            <person name="Scheller H.V."/>
            <person name="Schulz B."/>
            <person name="Schulz C."/>
            <person name="Shakirov E.V."/>
            <person name="Shibagaki N."/>
            <person name="Shinohara N."/>
            <person name="Shippen D.E."/>
            <person name="Soerensen I."/>
            <person name="Sotooka R."/>
            <person name="Sugimoto N."/>
            <person name="Sugita M."/>
            <person name="Sumikawa N."/>
            <person name="Tanurdzic M."/>
            <person name="Theissen G."/>
            <person name="Ulvskov P."/>
            <person name="Wakazuki S."/>
            <person name="Weng J.K."/>
            <person name="Willats W.W."/>
            <person name="Wipf D."/>
            <person name="Wolf P.G."/>
            <person name="Yang L."/>
            <person name="Zimmer A.D."/>
            <person name="Zhu Q."/>
            <person name="Mitros T."/>
            <person name="Hellsten U."/>
            <person name="Loque D."/>
            <person name="Otillar R."/>
            <person name="Salamov A."/>
            <person name="Schmutz J."/>
            <person name="Shapiro H."/>
            <person name="Lindquist E."/>
            <person name="Lucas S."/>
            <person name="Rokhsar D."/>
            <person name="Grigoriev I.V."/>
        </authorList>
    </citation>
    <scope>NUCLEOTIDE SEQUENCE [LARGE SCALE GENOMIC DNA]</scope>
</reference>
<dbReference type="HOGENOM" id="CLU_002706_0_0_1"/>
<protein>
    <recommendedName>
        <fullName evidence="6">Pentacotripeptide-repeat region of PRORP domain-containing protein</fullName>
    </recommendedName>
</protein>
<dbReference type="PANTHER" id="PTHR47926">
    <property type="entry name" value="PENTATRICOPEPTIDE REPEAT-CONTAINING PROTEIN"/>
    <property type="match status" value="1"/>
</dbReference>
<dbReference type="InterPro" id="IPR002885">
    <property type="entry name" value="PPR_rpt"/>
</dbReference>
<proteinExistence type="predicted"/>
<dbReference type="PANTHER" id="PTHR47926:SF533">
    <property type="entry name" value="DYW DOMAIN-CONTAINING PROTEIN"/>
    <property type="match status" value="1"/>
</dbReference>
<dbReference type="Gramene" id="EFJ34142">
    <property type="protein sequence ID" value="EFJ34142"/>
    <property type="gene ID" value="SELMODRAFT_82521"/>
</dbReference>
<sequence length="192" mass="21159">MSYKDIRAWSAIVAAYSQNGHLSYSKKLFDEIPEPNVYSWTTLLQGYAENGCEEVAIELFQEMDLSGVEPDEVTFLGLLTALCQVGKLEDCLIQFASMSERGLRPSSEHYCCMVDALGRSGQVGEAERIINLLKRSPDSGAVEGRDAAWFTLLGACRSQGDVHLGARAAANATSYKNHQKLYRLLHNLYAGS</sequence>
<organism evidence="5">
    <name type="scientific">Selaginella moellendorffii</name>
    <name type="common">Spikemoss</name>
    <dbReference type="NCBI Taxonomy" id="88036"/>
    <lineage>
        <taxon>Eukaryota</taxon>
        <taxon>Viridiplantae</taxon>
        <taxon>Streptophyta</taxon>
        <taxon>Embryophyta</taxon>
        <taxon>Tracheophyta</taxon>
        <taxon>Lycopodiopsida</taxon>
        <taxon>Selaginellales</taxon>
        <taxon>Selaginellaceae</taxon>
        <taxon>Selaginella</taxon>
    </lineage>
</organism>
<evidence type="ECO:0000256" key="1">
    <source>
        <dbReference type="ARBA" id="ARBA00022737"/>
    </source>
</evidence>
<keyword evidence="5" id="KW-1185">Reference proteome</keyword>
<dbReference type="AlphaFoldDB" id="D8R0U3"/>
<evidence type="ECO:0008006" key="6">
    <source>
        <dbReference type="Google" id="ProtNLM"/>
    </source>
</evidence>
<dbReference type="GO" id="GO:0009451">
    <property type="term" value="P:RNA modification"/>
    <property type="evidence" value="ECO:0007669"/>
    <property type="project" value="InterPro"/>
</dbReference>
<dbReference type="eggNOG" id="KOG4197">
    <property type="taxonomic scope" value="Eukaryota"/>
</dbReference>
<dbReference type="KEGG" id="smo:SELMODRAFT_82521"/>
<dbReference type="Pfam" id="PF13041">
    <property type="entry name" value="PPR_2"/>
    <property type="match status" value="1"/>
</dbReference>
<name>D8R0U3_SELML</name>
<feature type="repeat" description="PPR" evidence="2">
    <location>
        <begin position="36"/>
        <end position="70"/>
    </location>
</feature>
<dbReference type="PROSITE" id="PS51375">
    <property type="entry name" value="PPR"/>
    <property type="match status" value="2"/>
</dbReference>
<dbReference type="Gene3D" id="1.25.40.10">
    <property type="entry name" value="Tetratricopeptide repeat domain"/>
    <property type="match status" value="1"/>
</dbReference>
<evidence type="ECO:0000313" key="4">
    <source>
        <dbReference type="EMBL" id="EFJ34142.1"/>
    </source>
</evidence>
<dbReference type="EMBL" id="GL377598">
    <property type="protein sequence ID" value="EFJ21762.1"/>
    <property type="molecule type" value="Genomic_DNA"/>
</dbReference>
<feature type="repeat" description="PPR" evidence="2">
    <location>
        <begin position="71"/>
        <end position="105"/>
    </location>
</feature>
<dbReference type="Gramene" id="EFJ21762">
    <property type="protein sequence ID" value="EFJ21762"/>
    <property type="gene ID" value="SELMODRAFT_106523"/>
</dbReference>
<dbReference type="InParanoid" id="D8R0U3"/>
<evidence type="ECO:0000256" key="2">
    <source>
        <dbReference type="PROSITE-ProRule" id="PRU00708"/>
    </source>
</evidence>
<dbReference type="InterPro" id="IPR046960">
    <property type="entry name" value="PPR_At4g14850-like_plant"/>
</dbReference>
<dbReference type="InterPro" id="IPR011990">
    <property type="entry name" value="TPR-like_helical_dom_sf"/>
</dbReference>
<dbReference type="Proteomes" id="UP000001514">
    <property type="component" value="Unassembled WGS sequence"/>
</dbReference>
<gene>
    <name evidence="3" type="ORF">SELMODRAFT_106523</name>
    <name evidence="4" type="ORF">SELMODRAFT_82521</name>
</gene>
<evidence type="ECO:0000313" key="3">
    <source>
        <dbReference type="EMBL" id="EFJ21762.1"/>
    </source>
</evidence>
<keyword evidence="1" id="KW-0677">Repeat</keyword>
<dbReference type="NCBIfam" id="TIGR00756">
    <property type="entry name" value="PPR"/>
    <property type="match status" value="2"/>
</dbReference>
<dbReference type="GO" id="GO:0003723">
    <property type="term" value="F:RNA binding"/>
    <property type="evidence" value="ECO:0007669"/>
    <property type="project" value="InterPro"/>
</dbReference>
<dbReference type="Pfam" id="PF01535">
    <property type="entry name" value="PPR"/>
    <property type="match status" value="2"/>
</dbReference>